<evidence type="ECO:0000313" key="2">
    <source>
        <dbReference type="Proteomes" id="UP000663288"/>
    </source>
</evidence>
<dbReference type="EMBL" id="MW117966">
    <property type="protein sequence ID" value="QPB08072.1"/>
    <property type="molecule type" value="Genomic_DNA"/>
</dbReference>
<dbReference type="RefSeq" id="YP_010669488.1">
    <property type="nucleotide sequence ID" value="NC_070961.1"/>
</dbReference>
<dbReference type="Proteomes" id="UP000663288">
    <property type="component" value="Segment"/>
</dbReference>
<evidence type="ECO:0000313" key="1">
    <source>
        <dbReference type="EMBL" id="QPB08072.1"/>
    </source>
</evidence>
<keyword evidence="2" id="KW-1185">Reference proteome</keyword>
<organism evidence="1 2">
    <name type="scientific">Synechococcus phage S-H9-1</name>
    <dbReference type="NCBI Taxonomy" id="2783674"/>
    <lineage>
        <taxon>Viruses</taxon>
        <taxon>Duplodnaviria</taxon>
        <taxon>Heunggongvirae</taxon>
        <taxon>Uroviricota</taxon>
        <taxon>Caudoviricetes</taxon>
        <taxon>Pantevenvirales</taxon>
        <taxon>Kyanoviridae</taxon>
        <taxon>Scyllavirus</taxon>
        <taxon>Scyllavirus aitchnine</taxon>
    </lineage>
</organism>
<dbReference type="KEGG" id="vg:77945671"/>
<protein>
    <submittedName>
        <fullName evidence="1">Uncharacterized protein</fullName>
    </submittedName>
</protein>
<reference evidence="1" key="1">
    <citation type="submission" date="2020-10" db="EMBL/GenBank/DDBJ databases">
        <title>The Isolation and Genome Sequence of a Novel Cyanophage S-H9-1 from the Yellow Sea, China.</title>
        <authorList>
            <person name="Jiang T."/>
        </authorList>
    </citation>
    <scope>NUCLEOTIDE SEQUENCE</scope>
</reference>
<proteinExistence type="predicted"/>
<accession>A0A873WGK9</accession>
<name>A0A873WGK9_9CAUD</name>
<sequence>MITDTTQDKQLRRTILKSIEEMDIEMLKRIAYECRCEEMGLFPDNTYLNF</sequence>
<dbReference type="GeneID" id="77945671"/>